<comment type="caution">
    <text evidence="2">The sequence shown here is derived from an EMBL/GenBank/DDBJ whole genome shotgun (WGS) entry which is preliminary data.</text>
</comment>
<dbReference type="Proteomes" id="UP000219689">
    <property type="component" value="Unassembled WGS sequence"/>
</dbReference>
<protein>
    <submittedName>
        <fullName evidence="2">Uncharacterized protein</fullName>
    </submittedName>
</protein>
<proteinExistence type="predicted"/>
<evidence type="ECO:0000313" key="3">
    <source>
        <dbReference type="Proteomes" id="UP000219689"/>
    </source>
</evidence>
<accession>A0A2A5QR41</accession>
<organism evidence="2 3">
    <name type="scientific">Natrinema ejinorense</name>
    <dbReference type="NCBI Taxonomy" id="373386"/>
    <lineage>
        <taxon>Archaea</taxon>
        <taxon>Methanobacteriati</taxon>
        <taxon>Methanobacteriota</taxon>
        <taxon>Stenosarchaea group</taxon>
        <taxon>Halobacteria</taxon>
        <taxon>Halobacteriales</taxon>
        <taxon>Natrialbaceae</taxon>
        <taxon>Natrinema</taxon>
    </lineage>
</organism>
<dbReference type="AlphaFoldDB" id="A0A2A5QR41"/>
<sequence>MTVQPDDVADALGSTDLSDSQLQALIDAAGRMYDRRTEGKNVDTEARDDVVTQLAAHLVASGPERQISSAGEGGGNVSFEGETGQGLSATTYGQVAVTLDPTGSLAGADKPSASIEVPDAKGLDR</sequence>
<keyword evidence="3" id="KW-1185">Reference proteome</keyword>
<feature type="region of interest" description="Disordered" evidence="1">
    <location>
        <begin position="101"/>
        <end position="125"/>
    </location>
</feature>
<reference evidence="2 3" key="1">
    <citation type="submission" date="2017-09" db="EMBL/GenBank/DDBJ databases">
        <title>Genome sequences of Natrinema ejinorence JCM 13890T.</title>
        <authorList>
            <person name="Roh S.W."/>
            <person name="Kim Y.B."/>
            <person name="Kim J.Y."/>
        </authorList>
    </citation>
    <scope>NUCLEOTIDE SEQUENCE [LARGE SCALE GENOMIC DNA]</scope>
    <source>
        <strain evidence="2 3">JCM 13890</strain>
    </source>
</reference>
<dbReference type="EMBL" id="NXNI01000001">
    <property type="protein sequence ID" value="PCR89316.1"/>
    <property type="molecule type" value="Genomic_DNA"/>
</dbReference>
<gene>
    <name evidence="2" type="ORF">CP557_01445</name>
</gene>
<evidence type="ECO:0000256" key="1">
    <source>
        <dbReference type="SAM" id="MobiDB-lite"/>
    </source>
</evidence>
<name>A0A2A5QR41_9EURY</name>
<dbReference type="OrthoDB" id="275594at2157"/>
<feature type="region of interest" description="Disordered" evidence="1">
    <location>
        <begin position="61"/>
        <end position="85"/>
    </location>
</feature>
<evidence type="ECO:0000313" key="2">
    <source>
        <dbReference type="EMBL" id="PCR89316.1"/>
    </source>
</evidence>
<dbReference type="RefSeq" id="WP_097378264.1">
    <property type="nucleotide sequence ID" value="NZ_NXNI01000001.1"/>
</dbReference>